<dbReference type="AlphaFoldDB" id="A0A1Q9AFC5"/>
<name>A0A1Q9AFC5_9HYPH</name>
<reference evidence="1 2" key="1">
    <citation type="submission" date="2016-09" db="EMBL/GenBank/DDBJ databases">
        <title>Rhizobium sp. nov., a novel species isolated from the rice rhizosphere.</title>
        <authorList>
            <person name="Zhao J."/>
            <person name="Zhang X."/>
        </authorList>
    </citation>
    <scope>NUCLEOTIDE SEQUENCE [LARGE SCALE GENOMIC DNA]</scope>
    <source>
        <strain evidence="1 2">MH17</strain>
    </source>
</reference>
<sequence>MQEIVFAARDAQPSADGRSWQFRIRDDEGALFVLNVPRQAEDGSEEFRLFYEPAQAHHGFATWPQQQASAQSPPSAAPLDQRHLDAFVAMALMAQENTAQYASAENDTSDPSAQSIALVTTAELPRLGALLPLPQNDNILDDGSVDAESLDEAAAGVDALILAMLEAEWLRLHALPIR</sequence>
<evidence type="ECO:0000313" key="1">
    <source>
        <dbReference type="EMBL" id="OLP53648.1"/>
    </source>
</evidence>
<organism evidence="1 2">
    <name type="scientific">Xaviernesmea rhizosphaerae</name>
    <dbReference type="NCBI Taxonomy" id="1672749"/>
    <lineage>
        <taxon>Bacteria</taxon>
        <taxon>Pseudomonadati</taxon>
        <taxon>Pseudomonadota</taxon>
        <taxon>Alphaproteobacteria</taxon>
        <taxon>Hyphomicrobiales</taxon>
        <taxon>Rhizobiaceae</taxon>
        <taxon>Rhizobium/Agrobacterium group</taxon>
        <taxon>Xaviernesmea</taxon>
    </lineage>
</organism>
<protein>
    <submittedName>
        <fullName evidence="1">Uncharacterized protein</fullName>
    </submittedName>
</protein>
<dbReference type="RefSeq" id="WP_075636294.1">
    <property type="nucleotide sequence ID" value="NZ_MKIO01000039.1"/>
</dbReference>
<accession>A0A1Q9AFC5</accession>
<dbReference type="EMBL" id="MKIO01000039">
    <property type="protein sequence ID" value="OLP53648.1"/>
    <property type="molecule type" value="Genomic_DNA"/>
</dbReference>
<proteinExistence type="predicted"/>
<gene>
    <name evidence="1" type="ORF">BJF92_05720</name>
</gene>
<comment type="caution">
    <text evidence="1">The sequence shown here is derived from an EMBL/GenBank/DDBJ whole genome shotgun (WGS) entry which is preliminary data.</text>
</comment>
<evidence type="ECO:0000313" key="2">
    <source>
        <dbReference type="Proteomes" id="UP000186143"/>
    </source>
</evidence>
<dbReference type="Proteomes" id="UP000186143">
    <property type="component" value="Unassembled WGS sequence"/>
</dbReference>